<dbReference type="AlphaFoldDB" id="A0A9J5WL54"/>
<dbReference type="Proteomes" id="UP000824120">
    <property type="component" value="Chromosome 11"/>
</dbReference>
<accession>A0A9J5WL54</accession>
<organism evidence="2 3">
    <name type="scientific">Solanum commersonii</name>
    <name type="common">Commerson's wild potato</name>
    <name type="synonym">Commerson's nightshade</name>
    <dbReference type="NCBI Taxonomy" id="4109"/>
    <lineage>
        <taxon>Eukaryota</taxon>
        <taxon>Viridiplantae</taxon>
        <taxon>Streptophyta</taxon>
        <taxon>Embryophyta</taxon>
        <taxon>Tracheophyta</taxon>
        <taxon>Spermatophyta</taxon>
        <taxon>Magnoliopsida</taxon>
        <taxon>eudicotyledons</taxon>
        <taxon>Gunneridae</taxon>
        <taxon>Pentapetalae</taxon>
        <taxon>asterids</taxon>
        <taxon>lamiids</taxon>
        <taxon>Solanales</taxon>
        <taxon>Solanaceae</taxon>
        <taxon>Solanoideae</taxon>
        <taxon>Solaneae</taxon>
        <taxon>Solanum</taxon>
    </lineage>
</organism>
<proteinExistence type="predicted"/>
<reference evidence="2 3" key="1">
    <citation type="submission" date="2020-09" db="EMBL/GenBank/DDBJ databases">
        <title>De no assembly of potato wild relative species, Solanum commersonii.</title>
        <authorList>
            <person name="Cho K."/>
        </authorList>
    </citation>
    <scope>NUCLEOTIDE SEQUENCE [LARGE SCALE GENOMIC DNA]</scope>
    <source>
        <strain evidence="2">LZ3.2</strain>
        <tissue evidence="2">Leaf</tissue>
    </source>
</reference>
<evidence type="ECO:0000256" key="1">
    <source>
        <dbReference type="SAM" id="MobiDB-lite"/>
    </source>
</evidence>
<dbReference type="OrthoDB" id="1935929at2759"/>
<keyword evidence="3" id="KW-1185">Reference proteome</keyword>
<gene>
    <name evidence="2" type="ORF">H5410_056384</name>
</gene>
<name>A0A9J5WL54_SOLCO</name>
<comment type="caution">
    <text evidence="2">The sequence shown here is derived from an EMBL/GenBank/DDBJ whole genome shotgun (WGS) entry which is preliminary data.</text>
</comment>
<feature type="region of interest" description="Disordered" evidence="1">
    <location>
        <begin position="119"/>
        <end position="140"/>
    </location>
</feature>
<feature type="compositionally biased region" description="Basic and acidic residues" evidence="1">
    <location>
        <begin position="119"/>
        <end position="139"/>
    </location>
</feature>
<dbReference type="PANTHER" id="PTHR31286:SF179">
    <property type="entry name" value="RNASE H TYPE-1 DOMAIN-CONTAINING PROTEIN"/>
    <property type="match status" value="1"/>
</dbReference>
<sequence>MVAKFSYGRLDLYELKKEIPIQLEIKGPYNIAVGKPLVIDKATNSQTGPSCARVKVEVDLLKELPKRIQINCIEEKTGTVRSKWKKIQYDYLPKYFTHCNIQGHDLQGCWILHPEHRPKREEKQEDKKLNDKGKDEEKNKGKHIPIVNGVFKNGKLIHENWNVVQNKNIKNKLQHDLNQKEYDTQQNHYKNKGHTDNKGVKVTTITNKFGTLVDLTDDKQDGAEKNVERSTSARNIKGEDRTKQWLTDLGFKRSMYTWWNGRSDAGCIFKRLDRYLGNQALQDLFPNLELEHLIK</sequence>
<dbReference type="InterPro" id="IPR040256">
    <property type="entry name" value="At4g02000-like"/>
</dbReference>
<protein>
    <submittedName>
        <fullName evidence="2">Uncharacterized protein</fullName>
    </submittedName>
</protein>
<evidence type="ECO:0000313" key="2">
    <source>
        <dbReference type="EMBL" id="KAG5576250.1"/>
    </source>
</evidence>
<dbReference type="EMBL" id="JACXVP010000011">
    <property type="protein sequence ID" value="KAG5576250.1"/>
    <property type="molecule type" value="Genomic_DNA"/>
</dbReference>
<evidence type="ECO:0000313" key="3">
    <source>
        <dbReference type="Proteomes" id="UP000824120"/>
    </source>
</evidence>
<dbReference type="PANTHER" id="PTHR31286">
    <property type="entry name" value="GLYCINE-RICH CELL WALL STRUCTURAL PROTEIN 1.8-LIKE"/>
    <property type="match status" value="1"/>
</dbReference>